<dbReference type="InterPro" id="IPR050991">
    <property type="entry name" value="ECM_Regulatory_Proteins"/>
</dbReference>
<dbReference type="Gene3D" id="3.40.395.10">
    <property type="entry name" value="Adenoviral Proteinase, Chain A"/>
    <property type="match status" value="2"/>
</dbReference>
<dbReference type="WBParaSite" id="jg20434">
    <property type="protein sequence ID" value="jg20434"/>
    <property type="gene ID" value="jg20434"/>
</dbReference>
<feature type="domain" description="Fibronectin type-III" evidence="7">
    <location>
        <begin position="340"/>
        <end position="444"/>
    </location>
</feature>
<feature type="domain" description="Fibronectin type-III" evidence="7">
    <location>
        <begin position="530"/>
        <end position="629"/>
    </location>
</feature>
<feature type="transmembrane region" description="Helical" evidence="6">
    <location>
        <begin position="2045"/>
        <end position="2069"/>
    </location>
</feature>
<dbReference type="PANTHER" id="PTHR46708:SF2">
    <property type="entry name" value="FIBRONECTIN TYPE-III DOMAIN-CONTAINING PROTEIN"/>
    <property type="match status" value="1"/>
</dbReference>
<dbReference type="Pfam" id="PF00041">
    <property type="entry name" value="fn3"/>
    <property type="match status" value="10"/>
</dbReference>
<proteinExistence type="inferred from homology"/>
<feature type="domain" description="Fibronectin type-III" evidence="7">
    <location>
        <begin position="1404"/>
        <end position="1513"/>
    </location>
</feature>
<evidence type="ECO:0000313" key="9">
    <source>
        <dbReference type="WBParaSite" id="jg20434"/>
    </source>
</evidence>
<dbReference type="CDD" id="cd00063">
    <property type="entry name" value="FN3"/>
    <property type="match status" value="13"/>
</dbReference>
<feature type="domain" description="Fibronectin type-III" evidence="7">
    <location>
        <begin position="1194"/>
        <end position="1301"/>
    </location>
</feature>
<evidence type="ECO:0000256" key="6">
    <source>
        <dbReference type="SAM" id="Phobius"/>
    </source>
</evidence>
<dbReference type="InterPro" id="IPR038765">
    <property type="entry name" value="Papain-like_cys_pep_sf"/>
</dbReference>
<keyword evidence="3" id="KW-0677">Repeat</keyword>
<evidence type="ECO:0000256" key="3">
    <source>
        <dbReference type="ARBA" id="ARBA00022737"/>
    </source>
</evidence>
<evidence type="ECO:0000259" key="7">
    <source>
        <dbReference type="PROSITE" id="PS50853"/>
    </source>
</evidence>
<feature type="compositionally biased region" description="Low complexity" evidence="5">
    <location>
        <begin position="2450"/>
        <end position="2461"/>
    </location>
</feature>
<dbReference type="Gene3D" id="2.60.40.10">
    <property type="entry name" value="Immunoglobulins"/>
    <property type="match status" value="16"/>
</dbReference>
<keyword evidence="6" id="KW-0812">Transmembrane</keyword>
<feature type="domain" description="Fibronectin type-III" evidence="7">
    <location>
        <begin position="178"/>
        <end position="276"/>
    </location>
</feature>
<dbReference type="InterPro" id="IPR013783">
    <property type="entry name" value="Ig-like_fold"/>
</dbReference>
<dbReference type="GO" id="GO:0008234">
    <property type="term" value="F:cysteine-type peptidase activity"/>
    <property type="evidence" value="ECO:0007669"/>
    <property type="project" value="InterPro"/>
</dbReference>
<feature type="compositionally biased region" description="Basic and acidic residues" evidence="5">
    <location>
        <begin position="2368"/>
        <end position="2379"/>
    </location>
</feature>
<feature type="compositionally biased region" description="Low complexity" evidence="5">
    <location>
        <begin position="2429"/>
        <end position="2441"/>
    </location>
</feature>
<feature type="domain" description="Fibronectin type-III" evidence="7">
    <location>
        <begin position="1518"/>
        <end position="1611"/>
    </location>
</feature>
<feature type="region of interest" description="Disordered" evidence="5">
    <location>
        <begin position="172"/>
        <end position="192"/>
    </location>
</feature>
<keyword evidence="8" id="KW-1185">Reference proteome</keyword>
<feature type="region of interest" description="Disordered" evidence="5">
    <location>
        <begin position="2283"/>
        <end position="2486"/>
    </location>
</feature>
<keyword evidence="4" id="KW-0378">Hydrolase</keyword>
<dbReference type="SUPFAM" id="SSF54001">
    <property type="entry name" value="Cysteine proteinases"/>
    <property type="match status" value="1"/>
</dbReference>
<evidence type="ECO:0000256" key="2">
    <source>
        <dbReference type="ARBA" id="ARBA00022670"/>
    </source>
</evidence>
<feature type="domain" description="Fibronectin type-III" evidence="7">
    <location>
        <begin position="1306"/>
        <end position="1401"/>
    </location>
</feature>
<feature type="region of interest" description="Disordered" evidence="5">
    <location>
        <begin position="1078"/>
        <end position="1098"/>
    </location>
</feature>
<feature type="domain" description="Fibronectin type-III" evidence="7">
    <location>
        <begin position="898"/>
        <end position="1002"/>
    </location>
</feature>
<organism evidence="8 9">
    <name type="scientific">Ditylenchus dipsaci</name>
    <dbReference type="NCBI Taxonomy" id="166011"/>
    <lineage>
        <taxon>Eukaryota</taxon>
        <taxon>Metazoa</taxon>
        <taxon>Ecdysozoa</taxon>
        <taxon>Nematoda</taxon>
        <taxon>Chromadorea</taxon>
        <taxon>Rhabditida</taxon>
        <taxon>Tylenchina</taxon>
        <taxon>Tylenchomorpha</taxon>
        <taxon>Sphaerularioidea</taxon>
        <taxon>Anguinidae</taxon>
        <taxon>Anguininae</taxon>
        <taxon>Ditylenchus</taxon>
    </lineage>
</organism>
<feature type="domain" description="Fibronectin type-III" evidence="7">
    <location>
        <begin position="1097"/>
        <end position="1191"/>
    </location>
</feature>
<dbReference type="GO" id="GO:0006508">
    <property type="term" value="P:proteolysis"/>
    <property type="evidence" value="ECO:0007669"/>
    <property type="project" value="UniProtKB-KW"/>
</dbReference>
<accession>A0A915DKV5</accession>
<dbReference type="SUPFAM" id="SSF49265">
    <property type="entry name" value="Fibronectin type III"/>
    <property type="match status" value="11"/>
</dbReference>
<dbReference type="PRINTS" id="PR00014">
    <property type="entry name" value="FNTYPEIII"/>
</dbReference>
<dbReference type="Proteomes" id="UP000887574">
    <property type="component" value="Unplaced"/>
</dbReference>
<protein>
    <submittedName>
        <fullName evidence="9">Fibronectin type-III domain-containing protein</fullName>
    </submittedName>
</protein>
<dbReference type="SMART" id="SM00060">
    <property type="entry name" value="FN3"/>
    <property type="match status" value="17"/>
</dbReference>
<feature type="compositionally biased region" description="Polar residues" evidence="5">
    <location>
        <begin position="2311"/>
        <end position="2325"/>
    </location>
</feature>
<comment type="similarity">
    <text evidence="1">Belongs to the peptidase C48 family.</text>
</comment>
<keyword evidence="6" id="KW-1133">Transmembrane helix</keyword>
<keyword evidence="2" id="KW-0645">Protease</keyword>
<sequence length="2725" mass="306290">MSRVCLESSSNNCCWRSTSANHLTYQNWGLVYQSSLWLGCASHRPVEMFCLRITVVPRDRSEHPRVFNVDRNTFQYDVHNLRPNTVYSVTVEASTNNLFHPGLTVTCPPTPSNSSVCRIVRESSRKRPLLLPLLDVSPTIKCSSFLVEYRLDNGAWQQYERRVPCDQAVRPTLPVQNQPSTPSPRVDAPSTNEVRVSWARPAKSTWNCDELNVEIGYRIGDQRKEHGVSPWSNEQTITTKQGAPGSVLNLQLTPLSPNEIRVRWSPPSVQRGSIVGYDISYRLKHRIACIDEDPETGQDDWAKLERQIANTSQTRITIDGLTPYTKEFGCDDGKANAPLPPQDLVVTQEGTDFFVVSWLPPYPPYGPHDSYKLRYQLLHANTWEHIEVGTKDPRLECPAVSPRFCFNITGLDNGQQYRVQVAARIEGGSYGPYSSAIIANTLQILPDAPQSIQLISKNRPFPARGLGASSRFPNARKETVIVNHPQKDFLIDNLNAETAYNISLSAGTKRGFGPAIWTSYTTDPFRVPSVIAAPIVTAEGAHTLNVEWTGVQDHKNRVAGYIIEIRTSDSPTWAEYGGVVRYEQGKRTYYSKLTNLDSDTLYFVRIKVVDNKKRISDASPEAQARTGCAAPLSPPTNINLQSPQWQQVRVSWQSPSKSSWLCSTIKYRVEFKNGSQPARQVEVPNTDHVFDSGPTPCGDEMQFKTAGGAPGPVTNLNARPTGKGEGEATWQAPDETNGEITGYTLVYQLKSIGECGPTSSVKPITIHAKEEHATLKDLIPDAVYEVHVTAHTTQEGPRSKVVMLKTEEEVPSGHPKNPRVTSVTSTRAELLWSEIECELRHGKITGYNYELEALSGWGTNISQQPPLTEARVRGENSKGLGPFTDWISFQTLPSAPPPPTDLREEELLPHALEISFLPPSPPNGVLDFYRIRHTPRDRFNYKESRVGAYELECSDGSKSGRLCYRITNLEPEQDYEVQVAAHTERGDWSEWSESLYTKTEKQNIPVVETGLELDFVKSTSIGVKWTGLDEKDAEHITGYILEYKHRARQNEYKVTVRNLIESTEYFFRLRVVGKNDKRGGPSPELKAVTKCGKPEQPPSNVKIESVDFETVKFTWENPEEESWKCDQVELVLQYSNSSSQGTITVPIDGPKELVFGTVPGTRWEGKMRTQTVEEGGTPQHSIWSNRPTLVTKPVPSDIFVKVEPQSPTTATLDWDLPEEYQDWKYGVDISYKLLRLGGCKGAEIKDQEPIVLEDVQDKHVLLDNLAPGSEYEVTVTLRRPPGLPANVPVKKTTRKFKTEDSIPTGSPENLKVESRFDTKLGFGWEPPECIDQNGEISQYGYEITGQDEWNKGTVEGVSPRTKTEVPNLLPGSLYRFKVRAFTSSGPGPWSEPVDARTTGSEIGAPRELTAVSTKSTSIQLTWLPPYPETSTVVAYKVRYSPRADDPQAVQVELSGEDLSCSGFTSPMITKESLCTTITGLKPSTTYRFAVQAQSSSGNWGPWTSDYFSTTKAIDTAALGGSLKLLSAGHDNLKVKWIPPAVIGDNIDKYEVFISVASQLDKNPRQFTTPGSQTEYHFRQLEPVTSYNVTVHGLSQNSKLWFISSVFSTTDKTLGYLSWLTAPMDLRLLDKSENMLYVTWDPPEIFEPEYRDLLTHYRVTIAPLDKYTMKAGPPKNFTVSVPGNDIRFEELIPETIYNITVQGGTEMGYGEMIWGAWSTLPVGQPHILRLIHRTPTTLTVGWDPVWGTSHKGYVLTAKALSSIYPNVRMNTIKTNDVSPTATEFVIRGLDPATTYNVTLSLKEQNDGAWGAYSTLPPGWYLPRNLKHCDETHYATSMSWEPVEMNMATHYQVRYIHLNQQRTLWNEEPEKERRHLLCPKDPCNRLCYLVFNLPNSPQEYAFQVRAKVDGVWNRAGTSWEVPVNPAATEKNITRYYVVVDERDPPGDTNWTQLTDKVTANRLKIPYYVAASFNTETLTGPTNVKLGDGTVIGGYLNYPLVKGKTYNYEIYQKWMMNDNQPVVARLRIRVEMAIHPDATPFLTSGWPWWWLLLLLLLLLLCILLTCLLLWCLQGRRRRRRYVNGQHVPLLAEEKVERYSKGDFEDGYSKGYRDARGVGSASAARRRLDDDYSGRDGRFHEGYAKGLRDAGMGGMTSSLSNLAQKPNNKLGYSSGYMQGFRDGNSGIFGDRITNSLLKRLEEQYPHNDEFRTGYVDGFKDGVSGGRTFEDSRHLQKSMTELTERLTSLEKTKGDEIHSTKIYHVYNQHPDLIGYSSTGERLTHELEELTTGESRRSTLRKHYTPGDYLKYGSDTEGYNSLGHNRRSLSASALGRESSEQRQRHQSGASYISRASGLDRQGTDTYSKRYNYRSRSDSLQRELDSLSRSPEARTAGYSSDTGYLESRSRARNNFDYDTFQSTGQRSETKEATNIASGLASSSHSHAAGGAGGGIETTSTGFATGASANSNASQQHRKEAAAAASSSSSRHQHHNWAEGLIDIVNEPMDLTLNRMRRFSNSLSQVDKGAAEAEAAEKEHVQEKYHRTYKEEFSSGTHLHEIEKGDRAKVVVSRFTIELTDDDMCRLEPGKLFNDNIIDYYLRLVSYRSKQNLSLPKAAKIKKHRLIYYDSLLGDGHICLSLIKKYLEQESMQREHQEKDPVNWLGFNDKMITQQSNSYDCGIFVCLVAESVSRDVRPDFKQQRVKEIRRRISKEILDGVMSEPKKIDESIVG</sequence>
<dbReference type="FunFam" id="2.60.40.10:FF:001900">
    <property type="entry name" value="Myotactin form B"/>
    <property type="match status" value="1"/>
</dbReference>
<name>A0A915DKV5_9BILA</name>
<dbReference type="PANTHER" id="PTHR46708">
    <property type="entry name" value="TENASCIN"/>
    <property type="match status" value="1"/>
</dbReference>
<evidence type="ECO:0000256" key="5">
    <source>
        <dbReference type="SAM" id="MobiDB-lite"/>
    </source>
</evidence>
<feature type="domain" description="Fibronectin type-III" evidence="7">
    <location>
        <begin position="712"/>
        <end position="809"/>
    </location>
</feature>
<evidence type="ECO:0000256" key="1">
    <source>
        <dbReference type="ARBA" id="ARBA00005234"/>
    </source>
</evidence>
<dbReference type="Pfam" id="PF02902">
    <property type="entry name" value="Peptidase_C48"/>
    <property type="match status" value="1"/>
</dbReference>
<feature type="domain" description="Fibronectin type-III" evidence="7">
    <location>
        <begin position="1621"/>
        <end position="1724"/>
    </location>
</feature>
<dbReference type="InterPro" id="IPR036116">
    <property type="entry name" value="FN3_sf"/>
</dbReference>
<evidence type="ECO:0000313" key="8">
    <source>
        <dbReference type="Proteomes" id="UP000887574"/>
    </source>
</evidence>
<evidence type="ECO:0000256" key="4">
    <source>
        <dbReference type="ARBA" id="ARBA00022801"/>
    </source>
</evidence>
<dbReference type="PROSITE" id="PS50853">
    <property type="entry name" value="FN3"/>
    <property type="match status" value="11"/>
</dbReference>
<dbReference type="InterPro" id="IPR003961">
    <property type="entry name" value="FN3_dom"/>
</dbReference>
<keyword evidence="6" id="KW-0472">Membrane</keyword>
<dbReference type="InterPro" id="IPR003653">
    <property type="entry name" value="Peptidase_C48_C"/>
</dbReference>
<reference evidence="9" key="1">
    <citation type="submission" date="2022-11" db="UniProtKB">
        <authorList>
            <consortium name="WormBaseParasite"/>
        </authorList>
    </citation>
    <scope>IDENTIFICATION</scope>
</reference>